<dbReference type="STRING" id="1423738.FC84_GL001582"/>
<evidence type="ECO:0000256" key="1">
    <source>
        <dbReference type="SAM" id="Coils"/>
    </source>
</evidence>
<dbReference type="EMBL" id="AYYK01000004">
    <property type="protein sequence ID" value="KRM79407.1"/>
    <property type="molecule type" value="Genomic_DNA"/>
</dbReference>
<dbReference type="AlphaFoldDB" id="A0A0R2BIS2"/>
<keyword evidence="2" id="KW-0812">Transmembrane</keyword>
<evidence type="ECO:0000313" key="3">
    <source>
        <dbReference type="EMBL" id="KRM79407.1"/>
    </source>
</evidence>
<protein>
    <submittedName>
        <fullName evidence="3">Uncharacterized protein</fullName>
    </submittedName>
</protein>
<accession>A0A0R2BIS2</accession>
<organism evidence="3 4">
    <name type="scientific">Lapidilactobacillus dextrinicus DSM 20335</name>
    <dbReference type="NCBI Taxonomy" id="1423738"/>
    <lineage>
        <taxon>Bacteria</taxon>
        <taxon>Bacillati</taxon>
        <taxon>Bacillota</taxon>
        <taxon>Bacilli</taxon>
        <taxon>Lactobacillales</taxon>
        <taxon>Lactobacillaceae</taxon>
        <taxon>Lapidilactobacillus</taxon>
    </lineage>
</organism>
<keyword evidence="2" id="KW-1133">Transmembrane helix</keyword>
<evidence type="ECO:0000313" key="4">
    <source>
        <dbReference type="Proteomes" id="UP000051813"/>
    </source>
</evidence>
<name>A0A0R2BIS2_9LACO</name>
<sequence>MPPHYVAGLSLAEWTAVIAIITFIATIISLLFKYAVFGPIRGDIKELSKSITALNKQLEVLQNDYERLEGRVDEHDRRLDRHHERIKNLDLERRKAG</sequence>
<dbReference type="OrthoDB" id="2295198at2"/>
<dbReference type="PATRIC" id="fig|1423738.3.peg.1600"/>
<dbReference type="Gene3D" id="1.20.5.340">
    <property type="match status" value="1"/>
</dbReference>
<keyword evidence="4" id="KW-1185">Reference proteome</keyword>
<reference evidence="3 4" key="1">
    <citation type="journal article" date="2015" name="Genome Announc.">
        <title>Expanding the biotechnology potential of lactobacilli through comparative genomics of 213 strains and associated genera.</title>
        <authorList>
            <person name="Sun Z."/>
            <person name="Harris H.M."/>
            <person name="McCann A."/>
            <person name="Guo C."/>
            <person name="Argimon S."/>
            <person name="Zhang W."/>
            <person name="Yang X."/>
            <person name="Jeffery I.B."/>
            <person name="Cooney J.C."/>
            <person name="Kagawa T.F."/>
            <person name="Liu W."/>
            <person name="Song Y."/>
            <person name="Salvetti E."/>
            <person name="Wrobel A."/>
            <person name="Rasinkangas P."/>
            <person name="Parkhill J."/>
            <person name="Rea M.C."/>
            <person name="O'Sullivan O."/>
            <person name="Ritari J."/>
            <person name="Douillard F.P."/>
            <person name="Paul Ross R."/>
            <person name="Yang R."/>
            <person name="Briner A.E."/>
            <person name="Felis G.E."/>
            <person name="de Vos W.M."/>
            <person name="Barrangou R."/>
            <person name="Klaenhammer T.R."/>
            <person name="Caufield P.W."/>
            <person name="Cui Y."/>
            <person name="Zhang H."/>
            <person name="O'Toole P.W."/>
        </authorList>
    </citation>
    <scope>NUCLEOTIDE SEQUENCE [LARGE SCALE GENOMIC DNA]</scope>
    <source>
        <strain evidence="3 4">DSM 20335</strain>
    </source>
</reference>
<keyword evidence="2" id="KW-0472">Membrane</keyword>
<feature type="coiled-coil region" evidence="1">
    <location>
        <begin position="44"/>
        <end position="92"/>
    </location>
</feature>
<dbReference type="RefSeq" id="WP_057755634.1">
    <property type="nucleotide sequence ID" value="NZ_AYYK01000004.1"/>
</dbReference>
<comment type="caution">
    <text evidence="3">The sequence shown here is derived from an EMBL/GenBank/DDBJ whole genome shotgun (WGS) entry which is preliminary data.</text>
</comment>
<evidence type="ECO:0000256" key="2">
    <source>
        <dbReference type="SAM" id="Phobius"/>
    </source>
</evidence>
<dbReference type="Proteomes" id="UP000051813">
    <property type="component" value="Unassembled WGS sequence"/>
</dbReference>
<keyword evidence="1" id="KW-0175">Coiled coil</keyword>
<feature type="transmembrane region" description="Helical" evidence="2">
    <location>
        <begin position="12"/>
        <end position="32"/>
    </location>
</feature>
<proteinExistence type="predicted"/>
<gene>
    <name evidence="3" type="ORF">FC84_GL001582</name>
</gene>